<comment type="caution">
    <text evidence="1">The sequence shown here is derived from an EMBL/GenBank/DDBJ whole genome shotgun (WGS) entry which is preliminary data.</text>
</comment>
<proteinExistence type="predicted"/>
<gene>
    <name evidence="1" type="ORF">PMACD_LOCUS11799</name>
</gene>
<dbReference type="AlphaFoldDB" id="A0A821VH73"/>
<dbReference type="EMBL" id="CAJOBZ010000042">
    <property type="protein sequence ID" value="CAF4907151.1"/>
    <property type="molecule type" value="Genomic_DNA"/>
</dbReference>
<organism evidence="1 2">
    <name type="scientific">Pieris macdunnoughi</name>
    <dbReference type="NCBI Taxonomy" id="345717"/>
    <lineage>
        <taxon>Eukaryota</taxon>
        <taxon>Metazoa</taxon>
        <taxon>Ecdysozoa</taxon>
        <taxon>Arthropoda</taxon>
        <taxon>Hexapoda</taxon>
        <taxon>Insecta</taxon>
        <taxon>Pterygota</taxon>
        <taxon>Neoptera</taxon>
        <taxon>Endopterygota</taxon>
        <taxon>Lepidoptera</taxon>
        <taxon>Glossata</taxon>
        <taxon>Ditrysia</taxon>
        <taxon>Papilionoidea</taxon>
        <taxon>Pieridae</taxon>
        <taxon>Pierinae</taxon>
        <taxon>Pieris</taxon>
    </lineage>
</organism>
<keyword evidence="2" id="KW-1185">Reference proteome</keyword>
<name>A0A821VH73_9NEOP</name>
<evidence type="ECO:0000313" key="2">
    <source>
        <dbReference type="Proteomes" id="UP000663880"/>
    </source>
</evidence>
<reference evidence="1" key="1">
    <citation type="submission" date="2021-02" db="EMBL/GenBank/DDBJ databases">
        <authorList>
            <person name="Steward A R."/>
        </authorList>
    </citation>
    <scope>NUCLEOTIDE SEQUENCE</scope>
</reference>
<accession>A0A821VH73</accession>
<protein>
    <submittedName>
        <fullName evidence="1">Uncharacterized protein</fullName>
    </submittedName>
</protein>
<dbReference type="Proteomes" id="UP000663880">
    <property type="component" value="Unassembled WGS sequence"/>
</dbReference>
<sequence>MCAAKGGGKYRLTCATPGQCGAASTSNRTASVARRAAWPDAAAPAHTAASAQGYANRISLTIFHEYLVEDVRT</sequence>
<evidence type="ECO:0000313" key="1">
    <source>
        <dbReference type="EMBL" id="CAF4907151.1"/>
    </source>
</evidence>